<dbReference type="EMBL" id="BJCR01000003">
    <property type="protein sequence ID" value="GCL68486.1"/>
    <property type="molecule type" value="Genomic_DNA"/>
</dbReference>
<dbReference type="RefSeq" id="WP_105092844.1">
    <property type="nucleotide sequence ID" value="NZ_BJCQ01000016.1"/>
</dbReference>
<evidence type="ECO:0000313" key="6">
    <source>
        <dbReference type="Proteomes" id="UP000300381"/>
    </source>
</evidence>
<comment type="caution">
    <text evidence="4">The sequence shown here is derived from an EMBL/GenBank/DDBJ whole genome shotgun (WGS) entry which is preliminary data.</text>
</comment>
<dbReference type="AlphaFoldDB" id="A0A2S7ZQ81"/>
<dbReference type="InterPro" id="IPR001387">
    <property type="entry name" value="Cro/C1-type_HTH"/>
</dbReference>
<evidence type="ECO:0000313" key="4">
    <source>
        <dbReference type="EMBL" id="PQL25439.1"/>
    </source>
</evidence>
<dbReference type="PROSITE" id="PS50943">
    <property type="entry name" value="HTH_CROC1"/>
    <property type="match status" value="1"/>
</dbReference>
<gene>
    <name evidence="2" type="ORF">PAGU1578_07920</name>
    <name evidence="3" type="ORF">PAGU1579_02550</name>
    <name evidence="4" type="ORF">VTHSUH11_05000</name>
</gene>
<dbReference type="Proteomes" id="UP000300381">
    <property type="component" value="Unassembled WGS sequence"/>
</dbReference>
<evidence type="ECO:0000259" key="1">
    <source>
        <dbReference type="PROSITE" id="PS50943"/>
    </source>
</evidence>
<dbReference type="Gene3D" id="1.10.260.40">
    <property type="entry name" value="lambda repressor-like DNA-binding domains"/>
    <property type="match status" value="1"/>
</dbReference>
<accession>A0A2S7ZQ81</accession>
<dbReference type="GO" id="GO:0003677">
    <property type="term" value="F:DNA binding"/>
    <property type="evidence" value="ECO:0007669"/>
    <property type="project" value="UniProtKB-KW"/>
</dbReference>
<reference evidence="4 5" key="1">
    <citation type="submission" date="2018-01" db="EMBL/GenBank/DDBJ databases">
        <title>Draft genome sequences of clinical isolates and type strains of oral Veillonella including Veillonella infantum sp., nov.</title>
        <authorList>
            <person name="Mashima I."/>
            <person name="Liao Y.-C."/>
            <person name="Sabharwal A."/>
            <person name="Haase E.M."/>
            <person name="Nakazawa F."/>
            <person name="Scannapieco F.A."/>
        </authorList>
    </citation>
    <scope>NUCLEOTIDE SEQUENCE [LARGE SCALE GENOMIC DNA]</scope>
    <source>
        <strain evidence="4 5">Y6</strain>
    </source>
</reference>
<dbReference type="EMBL" id="BJCQ01000016">
    <property type="protein sequence ID" value="GCL67171.1"/>
    <property type="molecule type" value="Genomic_DNA"/>
</dbReference>
<dbReference type="Proteomes" id="UP000238877">
    <property type="component" value="Unassembled WGS sequence"/>
</dbReference>
<feature type="domain" description="HTH cro/C1-type" evidence="1">
    <location>
        <begin position="23"/>
        <end position="78"/>
    </location>
</feature>
<keyword evidence="4" id="KW-0238">DNA-binding</keyword>
<evidence type="ECO:0000313" key="3">
    <source>
        <dbReference type="EMBL" id="GCL68486.1"/>
    </source>
</evidence>
<dbReference type="SMART" id="SM00530">
    <property type="entry name" value="HTH_XRE"/>
    <property type="match status" value="1"/>
</dbReference>
<dbReference type="Pfam" id="PF01381">
    <property type="entry name" value="HTH_3"/>
    <property type="match status" value="1"/>
</dbReference>
<dbReference type="STRING" id="1110546.GCA_001078375_01841"/>
<dbReference type="EMBL" id="PPDF01000008">
    <property type="protein sequence ID" value="PQL25439.1"/>
    <property type="molecule type" value="Genomic_DNA"/>
</dbReference>
<evidence type="ECO:0000313" key="7">
    <source>
        <dbReference type="Proteomes" id="UP000303581"/>
    </source>
</evidence>
<sequence length="100" mass="11552">MTFDIVCSEAQSEKAIQHLGVLILLWRRHFQMTQQELARRTGLLQSYISGLEKGNVDPRMSTLCRVISGFENMTLDTFFAGPNVGFIDFHAIEHRHMEFH</sequence>
<protein>
    <submittedName>
        <fullName evidence="4">DNA-binding protein</fullName>
    </submittedName>
</protein>
<evidence type="ECO:0000313" key="5">
    <source>
        <dbReference type="Proteomes" id="UP000238877"/>
    </source>
</evidence>
<dbReference type="CDD" id="cd00093">
    <property type="entry name" value="HTH_XRE"/>
    <property type="match status" value="1"/>
</dbReference>
<dbReference type="InterPro" id="IPR010982">
    <property type="entry name" value="Lambda_DNA-bd_dom_sf"/>
</dbReference>
<name>A0A2S7ZQ81_9FIRM</name>
<dbReference type="SUPFAM" id="SSF47413">
    <property type="entry name" value="lambda repressor-like DNA-binding domains"/>
    <property type="match status" value="1"/>
</dbReference>
<reference evidence="6 7" key="2">
    <citation type="submission" date="2019-03" db="EMBL/GenBank/DDBJ databases">
        <title>Draft genome sequences of two Veillonella tobetsuensis clinical isolates from intraoperative bronchial fluids of elderly patients with pulmonary carcinoma.</title>
        <authorList>
            <person name="Akiyama T."/>
        </authorList>
    </citation>
    <scope>NUCLEOTIDE SEQUENCE [LARGE SCALE GENOMIC DNA]</scope>
    <source>
        <strain evidence="2 6">PAGU 1578</strain>
        <strain evidence="3 7">PAGU 1579</strain>
    </source>
</reference>
<evidence type="ECO:0000313" key="2">
    <source>
        <dbReference type="EMBL" id="GCL67171.1"/>
    </source>
</evidence>
<organism evidence="4 5">
    <name type="scientific">Veillonella tobetsuensis</name>
    <dbReference type="NCBI Taxonomy" id="1110546"/>
    <lineage>
        <taxon>Bacteria</taxon>
        <taxon>Bacillati</taxon>
        <taxon>Bacillota</taxon>
        <taxon>Negativicutes</taxon>
        <taxon>Veillonellales</taxon>
        <taxon>Veillonellaceae</taxon>
        <taxon>Veillonella</taxon>
    </lineage>
</organism>
<dbReference type="Proteomes" id="UP000303581">
    <property type="component" value="Unassembled WGS sequence"/>
</dbReference>
<proteinExistence type="predicted"/>
<keyword evidence="7" id="KW-1185">Reference proteome</keyword>